<dbReference type="NCBIfam" id="NF002805">
    <property type="entry name" value="PRK02947.1"/>
    <property type="match status" value="1"/>
</dbReference>
<sequence>MNAQTYLEAITELVGKVGTEQAGNVQRAADLITDSLNAGGVVQAFGSGHSEALAMEIAGRAGGLVPTNRIALRDIVLWGGEPVEVLEDQLLERRTEVAHRLYELAPIEPADVFVLASNSGINGVVVELALLIKERGHGLIAVTSLEHTARSEPRHPSGRRLSEIADVVLDNGAPYGDVILENQSGAVSSVTAAVLAQMVVTEVVRRLSEAGQTPPIYLSANIAGGYEHNQQLEARYAGRIRRIA</sequence>
<dbReference type="PROSITE" id="PS51464">
    <property type="entry name" value="SIS"/>
    <property type="match status" value="1"/>
</dbReference>
<reference evidence="3" key="1">
    <citation type="journal article" date="2019" name="Int. J. Syst. Evol. Microbiol.">
        <title>The Global Catalogue of Microorganisms (GCM) 10K type strain sequencing project: providing services to taxonomists for standard genome sequencing and annotation.</title>
        <authorList>
            <consortium name="The Broad Institute Genomics Platform"/>
            <consortium name="The Broad Institute Genome Sequencing Center for Infectious Disease"/>
            <person name="Wu L."/>
            <person name="Ma J."/>
        </authorList>
    </citation>
    <scope>NUCLEOTIDE SEQUENCE [LARGE SCALE GENOMIC DNA]</scope>
    <source>
        <strain evidence="3">CGMCC 1.9106</strain>
    </source>
</reference>
<keyword evidence="2" id="KW-0413">Isomerase</keyword>
<dbReference type="RefSeq" id="WP_376807458.1">
    <property type="nucleotide sequence ID" value="NZ_JBHTAC010000016.1"/>
</dbReference>
<dbReference type="CDD" id="cd05013">
    <property type="entry name" value="SIS_RpiR"/>
    <property type="match status" value="1"/>
</dbReference>
<gene>
    <name evidence="2" type="ORF">ACFQO7_18215</name>
</gene>
<dbReference type="Pfam" id="PF13580">
    <property type="entry name" value="SIS_2"/>
    <property type="match status" value="1"/>
</dbReference>
<dbReference type="Gene3D" id="3.40.50.10490">
    <property type="entry name" value="Glucose-6-phosphate isomerase like protein, domain 1"/>
    <property type="match status" value="1"/>
</dbReference>
<evidence type="ECO:0000313" key="3">
    <source>
        <dbReference type="Proteomes" id="UP001596392"/>
    </source>
</evidence>
<dbReference type="InterPro" id="IPR001347">
    <property type="entry name" value="SIS_dom"/>
</dbReference>
<dbReference type="InterPro" id="IPR050099">
    <property type="entry name" value="SIS_GmhA/DiaA_subfam"/>
</dbReference>
<dbReference type="InterPro" id="IPR046348">
    <property type="entry name" value="SIS_dom_sf"/>
</dbReference>
<accession>A0ABW2GWY1</accession>
<organism evidence="2 3">
    <name type="scientific">Catellatospora aurea</name>
    <dbReference type="NCBI Taxonomy" id="1337874"/>
    <lineage>
        <taxon>Bacteria</taxon>
        <taxon>Bacillati</taxon>
        <taxon>Actinomycetota</taxon>
        <taxon>Actinomycetes</taxon>
        <taxon>Micromonosporales</taxon>
        <taxon>Micromonosporaceae</taxon>
        <taxon>Catellatospora</taxon>
    </lineage>
</organism>
<dbReference type="GO" id="GO:0016853">
    <property type="term" value="F:isomerase activity"/>
    <property type="evidence" value="ECO:0007669"/>
    <property type="project" value="UniProtKB-KW"/>
</dbReference>
<protein>
    <submittedName>
        <fullName evidence="2">Sugar isomerase domain-containing protein</fullName>
    </submittedName>
</protein>
<dbReference type="InterPro" id="IPR035472">
    <property type="entry name" value="RpiR-like_SIS"/>
</dbReference>
<dbReference type="PANTHER" id="PTHR30390">
    <property type="entry name" value="SEDOHEPTULOSE 7-PHOSPHATE ISOMERASE / DNAA INITIATOR-ASSOCIATING FACTOR FOR REPLICATION INITIATION"/>
    <property type="match status" value="1"/>
</dbReference>
<evidence type="ECO:0000259" key="1">
    <source>
        <dbReference type="PROSITE" id="PS51464"/>
    </source>
</evidence>
<dbReference type="Proteomes" id="UP001596392">
    <property type="component" value="Unassembled WGS sequence"/>
</dbReference>
<dbReference type="PANTHER" id="PTHR30390:SF7">
    <property type="entry name" value="PHOSPHOHEPTOSE ISOMERASE"/>
    <property type="match status" value="1"/>
</dbReference>
<proteinExistence type="predicted"/>
<evidence type="ECO:0000313" key="2">
    <source>
        <dbReference type="EMBL" id="MFC7244415.1"/>
    </source>
</evidence>
<name>A0ABW2GWY1_9ACTN</name>
<comment type="caution">
    <text evidence="2">The sequence shown here is derived from an EMBL/GenBank/DDBJ whole genome shotgun (WGS) entry which is preliminary data.</text>
</comment>
<feature type="domain" description="SIS" evidence="1">
    <location>
        <begin position="32"/>
        <end position="209"/>
    </location>
</feature>
<dbReference type="EMBL" id="JBHTAC010000016">
    <property type="protein sequence ID" value="MFC7244415.1"/>
    <property type="molecule type" value="Genomic_DNA"/>
</dbReference>
<dbReference type="SUPFAM" id="SSF53697">
    <property type="entry name" value="SIS domain"/>
    <property type="match status" value="1"/>
</dbReference>
<keyword evidence="3" id="KW-1185">Reference proteome</keyword>